<reference evidence="2" key="1">
    <citation type="submission" date="2023-04" db="EMBL/GenBank/DDBJ databases">
        <title>Complete genome sequence of Temperatibacter marinus.</title>
        <authorList>
            <person name="Rong J.-C."/>
            <person name="Yi M.-L."/>
            <person name="Zhao Q."/>
        </authorList>
    </citation>
    <scope>NUCLEOTIDE SEQUENCE</scope>
    <source>
        <strain evidence="2">NBRC 110045</strain>
    </source>
</reference>
<dbReference type="InterPro" id="IPR011486">
    <property type="entry name" value="BBP2"/>
</dbReference>
<feature type="chain" id="PRO_5041324408" description="Porin" evidence="1">
    <location>
        <begin position="30"/>
        <end position="439"/>
    </location>
</feature>
<dbReference type="Pfam" id="PF07642">
    <property type="entry name" value="BBP2"/>
    <property type="match status" value="1"/>
</dbReference>
<keyword evidence="1" id="KW-0732">Signal</keyword>
<feature type="signal peptide" evidence="1">
    <location>
        <begin position="1"/>
        <end position="29"/>
    </location>
</feature>
<dbReference type="AlphaFoldDB" id="A0AA52EEJ1"/>
<dbReference type="KEGG" id="tmk:QGN29_02585"/>
<dbReference type="SUPFAM" id="SSF56935">
    <property type="entry name" value="Porins"/>
    <property type="match status" value="1"/>
</dbReference>
<dbReference type="EMBL" id="CP123872">
    <property type="protein sequence ID" value="WND03255.1"/>
    <property type="molecule type" value="Genomic_DNA"/>
</dbReference>
<evidence type="ECO:0000313" key="2">
    <source>
        <dbReference type="EMBL" id="WND03255.1"/>
    </source>
</evidence>
<organism evidence="2 3">
    <name type="scientific">Temperatibacter marinus</name>
    <dbReference type="NCBI Taxonomy" id="1456591"/>
    <lineage>
        <taxon>Bacteria</taxon>
        <taxon>Pseudomonadati</taxon>
        <taxon>Pseudomonadota</taxon>
        <taxon>Alphaproteobacteria</taxon>
        <taxon>Kordiimonadales</taxon>
        <taxon>Temperatibacteraceae</taxon>
        <taxon>Temperatibacter</taxon>
    </lineage>
</organism>
<proteinExistence type="predicted"/>
<dbReference type="RefSeq" id="WP_310799108.1">
    <property type="nucleotide sequence ID" value="NZ_CP123872.1"/>
</dbReference>
<sequence length="439" mass="49871">MIRNSHILSSVIAASLCSLSNYAVTSVHAADEKAIDVDFKIFGDVRTYGVSGERSWFDKWLGKSRYGEKRDRTSSTDLTLAELSLLAQAKIGWDWSAFIHASYAPEYEQDLDLVEGFIAYKPAPKGLWSYEGRLGLMFPHISRENDGVAWTTPYSITPSAINSWVGEEIRTMGLEGTIKRRFETFDLSFTASLFGMNDTAGTLLHFRGWALGDFKAGAFSNVPLPKIPAIYGISDSSGNEIEPPLFGMQARYSNPILELDDNIGFYAALDWTDRQGLSFGAYYYDNKGDPTVVEEGQYGWRTRFVNLYADYETETEWTFISQYMLGTTVMGISPTHPDMFPADSKYQSAFILASKAIDQWRFTSRFDWFKVTDRSYVLQDNNNEDGWSYTGAVSYTLSDNFTLIGEWLHIQNERPDRLRINLPLKTKVNQLQLSLRFQF</sequence>
<protein>
    <recommendedName>
        <fullName evidence="4">Porin</fullName>
    </recommendedName>
</protein>
<gene>
    <name evidence="2" type="ORF">QGN29_02585</name>
</gene>
<evidence type="ECO:0000313" key="3">
    <source>
        <dbReference type="Proteomes" id="UP001268683"/>
    </source>
</evidence>
<accession>A0AA52EEJ1</accession>
<name>A0AA52EEJ1_9PROT</name>
<evidence type="ECO:0008006" key="4">
    <source>
        <dbReference type="Google" id="ProtNLM"/>
    </source>
</evidence>
<evidence type="ECO:0000256" key="1">
    <source>
        <dbReference type="SAM" id="SignalP"/>
    </source>
</evidence>
<dbReference type="Proteomes" id="UP001268683">
    <property type="component" value="Chromosome"/>
</dbReference>
<keyword evidence="3" id="KW-1185">Reference proteome</keyword>